<proteinExistence type="inferred from homology"/>
<accession>A0A1H0G0H2</accession>
<dbReference type="STRING" id="745820.SAMN04488053_105177"/>
<evidence type="ECO:0000256" key="5">
    <source>
        <dbReference type="ARBA" id="ARBA00022496"/>
    </source>
</evidence>
<dbReference type="EMBL" id="FNIL01000005">
    <property type="protein sequence ID" value="SDO00352.1"/>
    <property type="molecule type" value="Genomic_DNA"/>
</dbReference>
<keyword evidence="5" id="KW-0410">Iron transport</keyword>
<dbReference type="GO" id="GO:0005886">
    <property type="term" value="C:plasma membrane"/>
    <property type="evidence" value="ECO:0007669"/>
    <property type="project" value="UniProtKB-SubCell"/>
</dbReference>
<dbReference type="FunFam" id="1.10.3470.10:FF:000004">
    <property type="entry name" value="Iron compound ABC transporter, permease"/>
    <property type="match status" value="1"/>
</dbReference>
<feature type="transmembrane region" description="Helical" evidence="11">
    <location>
        <begin position="76"/>
        <end position="97"/>
    </location>
</feature>
<keyword evidence="4" id="KW-1003">Cell membrane</keyword>
<protein>
    <submittedName>
        <fullName evidence="12">Iron complex transport system permease protein</fullName>
    </submittedName>
</protein>
<evidence type="ECO:0000256" key="8">
    <source>
        <dbReference type="ARBA" id="ARBA00023004"/>
    </source>
</evidence>
<feature type="transmembrane region" description="Helical" evidence="11">
    <location>
        <begin position="289"/>
        <end position="310"/>
    </location>
</feature>
<gene>
    <name evidence="12" type="ORF">SAMN04488053_105177</name>
</gene>
<sequence length="315" mass="35281">MGSKWKIILLILVTLVLSTVFMTIGADGNWEYVLPRRGKMLAAFALTGGAIAYSTVVFQTITGNRILTPNIIGLDSLYLLVQTFIIFVFGSLSFVMTTANVNFVLSSFIMVGFAFLFYKLLFRGEKHQLYFLLLVGFVLGTFFSSLTTFMQVLMDPNEFQTVQNRMFASFQRVETDLLFITGTVFAILTLLGLRYRPYLDVIALGKDHAVNLGVPYDRIVKRLLILVAALISIATALVGPIMFLGLLVANVTYELMRTYEHRVLLPASMLVGMSSLLLGQLVVEHVFTFNTTLSVIINFVGGVYFLWLILKERKS</sequence>
<feature type="transmembrane region" description="Helical" evidence="11">
    <location>
        <begin position="103"/>
        <end position="122"/>
    </location>
</feature>
<dbReference type="InterPro" id="IPR037294">
    <property type="entry name" value="ABC_BtuC-like"/>
</dbReference>
<keyword evidence="7 11" id="KW-1133">Transmembrane helix</keyword>
<evidence type="ECO:0000313" key="13">
    <source>
        <dbReference type="Proteomes" id="UP000198778"/>
    </source>
</evidence>
<evidence type="ECO:0000256" key="10">
    <source>
        <dbReference type="ARBA" id="ARBA00023136"/>
    </source>
</evidence>
<dbReference type="GO" id="GO:0033214">
    <property type="term" value="P:siderophore-iron import into cell"/>
    <property type="evidence" value="ECO:0007669"/>
    <property type="project" value="TreeGrafter"/>
</dbReference>
<evidence type="ECO:0000256" key="4">
    <source>
        <dbReference type="ARBA" id="ARBA00022475"/>
    </source>
</evidence>
<evidence type="ECO:0000256" key="2">
    <source>
        <dbReference type="ARBA" id="ARBA00007935"/>
    </source>
</evidence>
<dbReference type="PANTHER" id="PTHR30472">
    <property type="entry name" value="FERRIC ENTEROBACTIN TRANSPORT SYSTEM PERMEASE PROTEIN"/>
    <property type="match status" value="1"/>
</dbReference>
<keyword evidence="9" id="KW-0406">Ion transport</keyword>
<keyword evidence="10 11" id="KW-0472">Membrane</keyword>
<feature type="transmembrane region" description="Helical" evidence="11">
    <location>
        <begin position="263"/>
        <end position="283"/>
    </location>
</feature>
<name>A0A1H0G0H2_9BACI</name>
<dbReference type="InterPro" id="IPR000522">
    <property type="entry name" value="ABC_transptr_permease_BtuC"/>
</dbReference>
<evidence type="ECO:0000256" key="3">
    <source>
        <dbReference type="ARBA" id="ARBA00022448"/>
    </source>
</evidence>
<keyword evidence="3" id="KW-0813">Transport</keyword>
<keyword evidence="13" id="KW-1185">Reference proteome</keyword>
<dbReference type="Pfam" id="PF01032">
    <property type="entry name" value="FecCD"/>
    <property type="match status" value="1"/>
</dbReference>
<evidence type="ECO:0000256" key="6">
    <source>
        <dbReference type="ARBA" id="ARBA00022692"/>
    </source>
</evidence>
<evidence type="ECO:0000256" key="9">
    <source>
        <dbReference type="ARBA" id="ARBA00023065"/>
    </source>
</evidence>
<feature type="transmembrane region" description="Helical" evidence="11">
    <location>
        <begin position="41"/>
        <end position="64"/>
    </location>
</feature>
<evidence type="ECO:0000256" key="1">
    <source>
        <dbReference type="ARBA" id="ARBA00004651"/>
    </source>
</evidence>
<dbReference type="CDD" id="cd06550">
    <property type="entry name" value="TM_ABC_iron-siderophores_like"/>
    <property type="match status" value="1"/>
</dbReference>
<comment type="subcellular location">
    <subcellularLocation>
        <location evidence="1">Cell membrane</location>
        <topology evidence="1">Multi-pass membrane protein</topology>
    </subcellularLocation>
</comment>
<evidence type="ECO:0000256" key="11">
    <source>
        <dbReference type="SAM" id="Phobius"/>
    </source>
</evidence>
<feature type="transmembrane region" description="Helical" evidence="11">
    <location>
        <begin position="223"/>
        <end position="251"/>
    </location>
</feature>
<feature type="transmembrane region" description="Helical" evidence="11">
    <location>
        <begin position="129"/>
        <end position="154"/>
    </location>
</feature>
<dbReference type="RefSeq" id="WP_090842899.1">
    <property type="nucleotide sequence ID" value="NZ_FNIL01000005.1"/>
</dbReference>
<dbReference type="AlphaFoldDB" id="A0A1H0G0H2"/>
<comment type="similarity">
    <text evidence="2">Belongs to the binding-protein-dependent transport system permease family. FecCD subfamily.</text>
</comment>
<reference evidence="13" key="1">
    <citation type="submission" date="2016-10" db="EMBL/GenBank/DDBJ databases">
        <authorList>
            <person name="Varghese N."/>
            <person name="Submissions S."/>
        </authorList>
    </citation>
    <scope>NUCLEOTIDE SEQUENCE [LARGE SCALE GENOMIC DNA]</scope>
    <source>
        <strain evidence="13">CGMCC 1.10369</strain>
    </source>
</reference>
<evidence type="ECO:0000256" key="7">
    <source>
        <dbReference type="ARBA" id="ARBA00022989"/>
    </source>
</evidence>
<dbReference type="GO" id="GO:0022857">
    <property type="term" value="F:transmembrane transporter activity"/>
    <property type="evidence" value="ECO:0007669"/>
    <property type="project" value="InterPro"/>
</dbReference>
<organism evidence="12 13">
    <name type="scientific">Alkalicoccus daliensis</name>
    <dbReference type="NCBI Taxonomy" id="745820"/>
    <lineage>
        <taxon>Bacteria</taxon>
        <taxon>Bacillati</taxon>
        <taxon>Bacillota</taxon>
        <taxon>Bacilli</taxon>
        <taxon>Bacillales</taxon>
        <taxon>Bacillaceae</taxon>
        <taxon>Alkalicoccus</taxon>
    </lineage>
</organism>
<keyword evidence="6 11" id="KW-0812">Transmembrane</keyword>
<keyword evidence="8" id="KW-0408">Iron</keyword>
<dbReference type="Proteomes" id="UP000198778">
    <property type="component" value="Unassembled WGS sequence"/>
</dbReference>
<dbReference type="SUPFAM" id="SSF81345">
    <property type="entry name" value="ABC transporter involved in vitamin B12 uptake, BtuC"/>
    <property type="match status" value="1"/>
</dbReference>
<dbReference type="PANTHER" id="PTHR30472:SF19">
    <property type="entry name" value="PETROBACTIN IMPORT SYSTEM PERMEASE PROTEIN YCLO"/>
    <property type="match status" value="1"/>
</dbReference>
<dbReference type="Gene3D" id="1.10.3470.10">
    <property type="entry name" value="ABC transporter involved in vitamin B12 uptake, BtuC"/>
    <property type="match status" value="1"/>
</dbReference>
<dbReference type="OrthoDB" id="9796260at2"/>
<evidence type="ECO:0000313" key="12">
    <source>
        <dbReference type="EMBL" id="SDO00352.1"/>
    </source>
</evidence>